<dbReference type="InterPro" id="IPR051089">
    <property type="entry name" value="prtT"/>
</dbReference>
<feature type="domain" description="Zn(2)-C6 fungal-type" evidence="6">
    <location>
        <begin position="15"/>
        <end position="46"/>
    </location>
</feature>
<dbReference type="InterPro" id="IPR001138">
    <property type="entry name" value="Zn2Cys6_DnaBD"/>
</dbReference>
<dbReference type="PROSITE" id="PS50048">
    <property type="entry name" value="ZN2_CY6_FUNGAL_2"/>
    <property type="match status" value="1"/>
</dbReference>
<keyword evidence="4" id="KW-0804">Transcription</keyword>
<dbReference type="AlphaFoldDB" id="A0A0M8P863"/>
<keyword evidence="5" id="KW-0539">Nucleus</keyword>
<dbReference type="Proteomes" id="UP000037696">
    <property type="component" value="Unassembled WGS sequence"/>
</dbReference>
<reference evidence="7 8" key="1">
    <citation type="submission" date="2015-08" db="EMBL/GenBank/DDBJ databases">
        <title>Genome sequencing of Penicillium nordicum.</title>
        <authorList>
            <person name="Nguyen H.D."/>
            <person name="Seifert K.A."/>
        </authorList>
    </citation>
    <scope>NUCLEOTIDE SEQUENCE [LARGE SCALE GENOMIC DNA]</scope>
    <source>
        <strain evidence="7 8">DAOMC 185683</strain>
    </source>
</reference>
<dbReference type="GO" id="GO:0008270">
    <property type="term" value="F:zinc ion binding"/>
    <property type="evidence" value="ECO:0007669"/>
    <property type="project" value="InterPro"/>
</dbReference>
<evidence type="ECO:0000259" key="6">
    <source>
        <dbReference type="PROSITE" id="PS50048"/>
    </source>
</evidence>
<evidence type="ECO:0000313" key="7">
    <source>
        <dbReference type="EMBL" id="KOS47128.1"/>
    </source>
</evidence>
<dbReference type="Pfam" id="PF00172">
    <property type="entry name" value="Zn_clus"/>
    <property type="match status" value="1"/>
</dbReference>
<dbReference type="InterPro" id="IPR036864">
    <property type="entry name" value="Zn2-C6_fun-type_DNA-bd_sf"/>
</dbReference>
<comment type="subcellular location">
    <subcellularLocation>
        <location evidence="1">Nucleus</location>
    </subcellularLocation>
</comment>
<dbReference type="OrthoDB" id="39175at2759"/>
<gene>
    <name evidence="7" type="ORF">ACN38_g1973</name>
</gene>
<sequence length="613" mass="68199">MKRSGAMVGPKPTKACVNCRRLKMKCEVSGPPPCRRCRHTRAACVFKPRANASAMHELMEMQQDQAFGSSPVIPDHQSILNRLARIESALGITEGSQDPEDEVSLSHGASPDEDMEAVPLHGVWTALAHLRLITRPPPDDSVWSRSAVHQLWSSFLKNLPLLHFLTDHSAFASPTPVLLASVLYISALHHPFGGLASLDSGYFAAMYSAIAELVTPSLHPSSLQGEQKDEEQNISPQAKREKAFHDILGLVMASLSCEAYVGATGSWIAMAYRIWLDHCPAEMNSTTKDWRALFSGLQVIDIEHASMHMSYPLLPRQAINPTIQRLDSSQGNAFQGLAEMMHFGLSHFVGRGLPSIWSSLNADDADIMPTARSPFTESDSQVIRHWARKLDDWLVRYNGSSQPTPSDRQGILILLQYHLHKLYVLSIYHPARGFDLSPANISSFERHELLISARAVLRLRQDDASIWSNWDLVMITWAAVLLLQGVEDGMTHQDDLHLIQAHLQSLERRNQSAASIHTVLFHRLESSMQAMHTPPDTSVALAFPLPSAEDSWTIFDQEIMSLANPPWLFDESTQLPQIQKASAVHQLQSGLPPFQYDTTILASTSQQFAPHTQ</sequence>
<keyword evidence="2" id="KW-0805">Transcription regulation</keyword>
<evidence type="ECO:0000256" key="5">
    <source>
        <dbReference type="ARBA" id="ARBA00023242"/>
    </source>
</evidence>
<organism evidence="7 8">
    <name type="scientific">Penicillium nordicum</name>
    <dbReference type="NCBI Taxonomy" id="229535"/>
    <lineage>
        <taxon>Eukaryota</taxon>
        <taxon>Fungi</taxon>
        <taxon>Dikarya</taxon>
        <taxon>Ascomycota</taxon>
        <taxon>Pezizomycotina</taxon>
        <taxon>Eurotiomycetes</taxon>
        <taxon>Eurotiomycetidae</taxon>
        <taxon>Eurotiales</taxon>
        <taxon>Aspergillaceae</taxon>
        <taxon>Penicillium</taxon>
    </lineage>
</organism>
<evidence type="ECO:0000313" key="8">
    <source>
        <dbReference type="Proteomes" id="UP000037696"/>
    </source>
</evidence>
<keyword evidence="3" id="KW-0238">DNA-binding</keyword>
<dbReference type="GO" id="GO:0000976">
    <property type="term" value="F:transcription cis-regulatory region binding"/>
    <property type="evidence" value="ECO:0007669"/>
    <property type="project" value="TreeGrafter"/>
</dbReference>
<dbReference type="CDD" id="cd12148">
    <property type="entry name" value="fungal_TF_MHR"/>
    <property type="match status" value="1"/>
</dbReference>
<accession>A0A0M8P863</accession>
<dbReference type="PANTHER" id="PTHR31845:SF17">
    <property type="entry name" value="ZN(II)2CYS6 TRANSCRIPTION FACTOR (EUROFUNG)"/>
    <property type="match status" value="1"/>
</dbReference>
<proteinExistence type="predicted"/>
<evidence type="ECO:0000256" key="1">
    <source>
        <dbReference type="ARBA" id="ARBA00004123"/>
    </source>
</evidence>
<evidence type="ECO:0000256" key="2">
    <source>
        <dbReference type="ARBA" id="ARBA00023015"/>
    </source>
</evidence>
<dbReference type="Gene3D" id="4.10.240.10">
    <property type="entry name" value="Zn(2)-C6 fungal-type DNA-binding domain"/>
    <property type="match status" value="1"/>
</dbReference>
<keyword evidence="8" id="KW-1185">Reference proteome</keyword>
<comment type="caution">
    <text evidence="7">The sequence shown here is derived from an EMBL/GenBank/DDBJ whole genome shotgun (WGS) entry which is preliminary data.</text>
</comment>
<evidence type="ECO:0000256" key="4">
    <source>
        <dbReference type="ARBA" id="ARBA00023163"/>
    </source>
</evidence>
<dbReference type="PANTHER" id="PTHR31845">
    <property type="entry name" value="FINGER DOMAIN PROTEIN, PUTATIVE-RELATED"/>
    <property type="match status" value="1"/>
</dbReference>
<protein>
    <recommendedName>
        <fullName evidence="6">Zn(2)-C6 fungal-type domain-containing protein</fullName>
    </recommendedName>
</protein>
<dbReference type="GO" id="GO:0005634">
    <property type="term" value="C:nucleus"/>
    <property type="evidence" value="ECO:0007669"/>
    <property type="project" value="UniProtKB-SubCell"/>
</dbReference>
<dbReference type="SMART" id="SM00066">
    <property type="entry name" value="GAL4"/>
    <property type="match status" value="1"/>
</dbReference>
<dbReference type="EMBL" id="LHQQ01000020">
    <property type="protein sequence ID" value="KOS47128.1"/>
    <property type="molecule type" value="Genomic_DNA"/>
</dbReference>
<dbReference type="SUPFAM" id="SSF57701">
    <property type="entry name" value="Zn2/Cys6 DNA-binding domain"/>
    <property type="match status" value="1"/>
</dbReference>
<dbReference type="CDD" id="cd00067">
    <property type="entry name" value="GAL4"/>
    <property type="match status" value="1"/>
</dbReference>
<evidence type="ECO:0000256" key="3">
    <source>
        <dbReference type="ARBA" id="ARBA00023125"/>
    </source>
</evidence>
<dbReference type="PROSITE" id="PS00463">
    <property type="entry name" value="ZN2_CY6_FUNGAL_1"/>
    <property type="match status" value="1"/>
</dbReference>
<name>A0A0M8P863_9EURO</name>
<dbReference type="GO" id="GO:0000981">
    <property type="term" value="F:DNA-binding transcription factor activity, RNA polymerase II-specific"/>
    <property type="evidence" value="ECO:0007669"/>
    <property type="project" value="InterPro"/>
</dbReference>